<dbReference type="OrthoDB" id="8215804at2"/>
<comment type="subcellular location">
    <subcellularLocation>
        <location evidence="1">Membrane</location>
        <topology evidence="1">Multi-pass membrane protein</topology>
    </subcellularLocation>
</comment>
<accession>I3E922</accession>
<evidence type="ECO:0000256" key="2">
    <source>
        <dbReference type="ARBA" id="ARBA00008333"/>
    </source>
</evidence>
<feature type="transmembrane region" description="Helical" evidence="6">
    <location>
        <begin position="416"/>
        <end position="438"/>
    </location>
</feature>
<gene>
    <name evidence="7" type="ORF">BMMGA3_09250</name>
</gene>
<evidence type="ECO:0000313" key="7">
    <source>
        <dbReference type="EMBL" id="AIE60250.1"/>
    </source>
</evidence>
<feature type="transmembrane region" description="Helical" evidence="6">
    <location>
        <begin position="266"/>
        <end position="288"/>
    </location>
</feature>
<dbReference type="HOGENOM" id="CLU_023979_0_0_9"/>
<evidence type="ECO:0000256" key="4">
    <source>
        <dbReference type="ARBA" id="ARBA00022989"/>
    </source>
</evidence>
<proteinExistence type="inferred from homology"/>
<evidence type="ECO:0000256" key="1">
    <source>
        <dbReference type="ARBA" id="ARBA00004141"/>
    </source>
</evidence>
<evidence type="ECO:0000256" key="3">
    <source>
        <dbReference type="ARBA" id="ARBA00022692"/>
    </source>
</evidence>
<dbReference type="InterPro" id="IPR004923">
    <property type="entry name" value="FTR1/Fip1/EfeU"/>
</dbReference>
<dbReference type="PANTHER" id="PTHR31632:SF2">
    <property type="entry name" value="PLASMA MEMBRANE IRON PERMEASE"/>
    <property type="match status" value="1"/>
</dbReference>
<dbReference type="STRING" id="796606.BMMGA3_09250"/>
<feature type="transmembrane region" description="Helical" evidence="6">
    <location>
        <begin position="458"/>
        <end position="477"/>
    </location>
</feature>
<dbReference type="eggNOG" id="COG0672">
    <property type="taxonomic scope" value="Bacteria"/>
</dbReference>
<dbReference type="Pfam" id="PF03239">
    <property type="entry name" value="FTR1"/>
    <property type="match status" value="1"/>
</dbReference>
<dbReference type="Proteomes" id="UP000027602">
    <property type="component" value="Chromosome"/>
</dbReference>
<dbReference type="EMBL" id="CP007739">
    <property type="protein sequence ID" value="AIE60250.1"/>
    <property type="molecule type" value="Genomic_DNA"/>
</dbReference>
<evidence type="ECO:0000256" key="5">
    <source>
        <dbReference type="ARBA" id="ARBA00023136"/>
    </source>
</evidence>
<keyword evidence="4 6" id="KW-1133">Transmembrane helix</keyword>
<keyword evidence="5 6" id="KW-0472">Membrane</keyword>
<keyword evidence="8" id="KW-1185">Reference proteome</keyword>
<reference evidence="7 8" key="1">
    <citation type="journal article" date="2015" name="BMC Genomics">
        <title>Transcriptome analysis of thermophilic methylotrophic Bacillus methanolicus MGA3 using RNA-sequencing provides detailed insights into its previously uncharted transcriptional landscape.</title>
        <authorList>
            <person name="Irla M."/>
            <person name="Neshat A."/>
            <person name="Brautaset T."/>
            <person name="Ruckert C."/>
            <person name="Kalinowski J."/>
            <person name="Wendisch V.F."/>
        </authorList>
    </citation>
    <scope>NUCLEOTIDE SEQUENCE [LARGE SCALE GENOMIC DNA]</scope>
    <source>
        <strain evidence="8">MGA3 / ATCC 53907</strain>
    </source>
</reference>
<dbReference type="GO" id="GO:0015093">
    <property type="term" value="F:ferrous iron transmembrane transporter activity"/>
    <property type="evidence" value="ECO:0007669"/>
    <property type="project" value="TreeGrafter"/>
</dbReference>
<sequence length="493" mass="54929">MCRQIRYASFFVLLLLLAGIKPLTGWAASQGTENMSKAQQYVDQSLELAKQGNLSEAQKIYQKFNDTWLEIESTVKSDSGQAYSDIESKMGQVQYAFIKNKQQDVVKALQGLKSVNEKFINGKYSKGEGFKKQNITLSDFILMLQKTKEKVENKDQLSSLLNMTKVQESWLSIEGNVVAQSATVYNDAERDMVTVNAMISAGNYKGAAQLLDKMIEYLTPLAGKSSYTIWDAAMIPIREGLEALLVVGALLALVKKSNEAKGKAWIWSGVLAGLVLSAILALFVKFVFTSGAFGQNNFLISGWTGIVAAVMLLYMSYWLHSKSNIAEWNQYIRNKSQSALDTGRMVSLGIISFLAVFREGTETVLFIIGMVNQISFQKLIIGILVGFGILAVFAYLMLVIGVKLPMKPFFQVSSLIVFYLCFKFTGLGIHSFQLAGFLPSTTFQNLPSIDFLGFYPSWQSAIPQMALLLFALAALMWNRIKKQRKQIQKTIQN</sequence>
<feature type="transmembrane region" description="Helical" evidence="6">
    <location>
        <begin position="379"/>
        <end position="404"/>
    </location>
</feature>
<protein>
    <submittedName>
        <fullName evidence="7">Iron permease FTR1</fullName>
    </submittedName>
</protein>
<dbReference type="KEGG" id="bmet:BMMGA3_09250"/>
<evidence type="ECO:0000313" key="8">
    <source>
        <dbReference type="Proteomes" id="UP000027602"/>
    </source>
</evidence>
<name>I3E922_BACMM</name>
<dbReference type="RefSeq" id="WP_004434514.1">
    <property type="nucleotide sequence ID" value="NZ_ADWW01000002.1"/>
</dbReference>
<comment type="similarity">
    <text evidence="2">Belongs to the oxidase-dependent Fe transporter (OFeT) (TC 9.A.10.1) family.</text>
</comment>
<organism evidence="7 8">
    <name type="scientific">Bacillus methanolicus (strain MGA3 / ATCC 53907)</name>
    <dbReference type="NCBI Taxonomy" id="796606"/>
    <lineage>
        <taxon>Bacteria</taxon>
        <taxon>Bacillati</taxon>
        <taxon>Bacillota</taxon>
        <taxon>Bacilli</taxon>
        <taxon>Bacillales</taxon>
        <taxon>Bacillaceae</taxon>
        <taxon>Bacillus</taxon>
    </lineage>
</organism>
<dbReference type="GO" id="GO:0033573">
    <property type="term" value="C:high-affinity iron permease complex"/>
    <property type="evidence" value="ECO:0007669"/>
    <property type="project" value="InterPro"/>
</dbReference>
<dbReference type="AlphaFoldDB" id="I3E922"/>
<keyword evidence="3 6" id="KW-0812">Transmembrane</keyword>
<evidence type="ECO:0000256" key="6">
    <source>
        <dbReference type="SAM" id="Phobius"/>
    </source>
</evidence>
<feature type="transmembrane region" description="Helical" evidence="6">
    <location>
        <begin position="300"/>
        <end position="319"/>
    </location>
</feature>
<feature type="transmembrane region" description="Helical" evidence="6">
    <location>
        <begin position="235"/>
        <end position="254"/>
    </location>
</feature>
<dbReference type="PANTHER" id="PTHR31632">
    <property type="entry name" value="IRON TRANSPORTER FTH1"/>
    <property type="match status" value="1"/>
</dbReference>